<dbReference type="PROSITE" id="PS50005">
    <property type="entry name" value="TPR"/>
    <property type="match status" value="4"/>
</dbReference>
<dbReference type="PANTHER" id="PTHR44858:SF1">
    <property type="entry name" value="UDP-N-ACETYLGLUCOSAMINE--PEPTIDE N-ACETYLGLUCOSAMINYLTRANSFERASE SPINDLY-RELATED"/>
    <property type="match status" value="1"/>
</dbReference>
<keyword evidence="5" id="KW-1185">Reference proteome</keyword>
<keyword evidence="4" id="KW-0449">Lipoprotein</keyword>
<keyword evidence="1" id="KW-0677">Repeat</keyword>
<dbReference type="PROSITE" id="PS50293">
    <property type="entry name" value="TPR_REGION"/>
    <property type="match status" value="1"/>
</dbReference>
<evidence type="ECO:0000256" key="2">
    <source>
        <dbReference type="ARBA" id="ARBA00022803"/>
    </source>
</evidence>
<keyword evidence="2 3" id="KW-0802">TPR repeat</keyword>
<feature type="repeat" description="TPR" evidence="3">
    <location>
        <begin position="163"/>
        <end position="196"/>
    </location>
</feature>
<feature type="repeat" description="TPR" evidence="3">
    <location>
        <begin position="95"/>
        <end position="128"/>
    </location>
</feature>
<name>A0A518JY46_9BACT</name>
<sequence>MILATKFSRSPPTTARTNVTMFESKSRFHRHPPRPNAWRWSPLLALPFTVLLGCGGGDLTPAEMLQRGQYLSDAQRPGEAIAVFDRLLESQPQNAQALYLRGLAHERTGDGERALVDYDAAIQANPGYVEAYNNRAVLHAQYGRFEQAIADFGDVLSRSPKFVLGYKNRGLAFHDTGDFAAAMQDFDRAIQLEPDAAGYFMRGNLHLEQKQYAAAIADYDRSLALDDSNSRAWLNRGMSLARLGKTKEARESLQQASQMDNEIVSQEIVLALRSLSLDPSVGLDVELADVQAAVETAGWQAARSQEPHFPFTIEKAGQQRKLFVALLDVDQESIAIAADAQSAVLDESIPKSLLIATDSGLQGGQWRFIESWQPEPAQLRVATVKVSIDPQP</sequence>
<dbReference type="KEGG" id="rcf:Poly24_41840"/>
<proteinExistence type="predicted"/>
<dbReference type="Pfam" id="PF13181">
    <property type="entry name" value="TPR_8"/>
    <property type="match status" value="1"/>
</dbReference>
<reference evidence="4 5" key="1">
    <citation type="submission" date="2019-02" db="EMBL/GenBank/DDBJ databases">
        <title>Deep-cultivation of Planctomycetes and their phenomic and genomic characterization uncovers novel biology.</title>
        <authorList>
            <person name="Wiegand S."/>
            <person name="Jogler M."/>
            <person name="Boedeker C."/>
            <person name="Pinto D."/>
            <person name="Vollmers J."/>
            <person name="Rivas-Marin E."/>
            <person name="Kohn T."/>
            <person name="Peeters S.H."/>
            <person name="Heuer A."/>
            <person name="Rast P."/>
            <person name="Oberbeckmann S."/>
            <person name="Bunk B."/>
            <person name="Jeske O."/>
            <person name="Meyerdierks A."/>
            <person name="Storesund J.E."/>
            <person name="Kallscheuer N."/>
            <person name="Luecker S."/>
            <person name="Lage O.M."/>
            <person name="Pohl T."/>
            <person name="Merkel B.J."/>
            <person name="Hornburger P."/>
            <person name="Mueller R.-W."/>
            <person name="Bruemmer F."/>
            <person name="Labrenz M."/>
            <person name="Spormann A.M."/>
            <person name="Op den Camp H."/>
            <person name="Overmann J."/>
            <person name="Amann R."/>
            <person name="Jetten M.S.M."/>
            <person name="Mascher T."/>
            <person name="Medema M.H."/>
            <person name="Devos D.P."/>
            <person name="Kaster A.-K."/>
            <person name="Ovreas L."/>
            <person name="Rohde M."/>
            <person name="Galperin M.Y."/>
            <person name="Jogler C."/>
        </authorList>
    </citation>
    <scope>NUCLEOTIDE SEQUENCE [LARGE SCALE GENOMIC DNA]</scope>
    <source>
        <strain evidence="4 5">Poly24</strain>
    </source>
</reference>
<dbReference type="PANTHER" id="PTHR44858">
    <property type="entry name" value="TETRATRICOPEPTIDE REPEAT PROTEIN 6"/>
    <property type="match status" value="1"/>
</dbReference>
<evidence type="ECO:0000313" key="4">
    <source>
        <dbReference type="EMBL" id="QDV70460.1"/>
    </source>
</evidence>
<dbReference type="InterPro" id="IPR011990">
    <property type="entry name" value="TPR-like_helical_dom_sf"/>
</dbReference>
<gene>
    <name evidence="4" type="ORF">Poly24_41840</name>
</gene>
<dbReference type="Gene3D" id="1.25.40.10">
    <property type="entry name" value="Tetratricopeptide repeat domain"/>
    <property type="match status" value="2"/>
</dbReference>
<evidence type="ECO:0000256" key="1">
    <source>
        <dbReference type="ARBA" id="ARBA00022737"/>
    </source>
</evidence>
<dbReference type="InterPro" id="IPR050498">
    <property type="entry name" value="Ycf3"/>
</dbReference>
<protein>
    <submittedName>
        <fullName evidence="4">Lipoprotein NlpI</fullName>
    </submittedName>
</protein>
<accession>A0A518JY46</accession>
<evidence type="ECO:0000256" key="3">
    <source>
        <dbReference type="PROSITE-ProRule" id="PRU00339"/>
    </source>
</evidence>
<dbReference type="AlphaFoldDB" id="A0A518JY46"/>
<organism evidence="4 5">
    <name type="scientific">Rosistilla carotiformis</name>
    <dbReference type="NCBI Taxonomy" id="2528017"/>
    <lineage>
        <taxon>Bacteria</taxon>
        <taxon>Pseudomonadati</taxon>
        <taxon>Planctomycetota</taxon>
        <taxon>Planctomycetia</taxon>
        <taxon>Pirellulales</taxon>
        <taxon>Pirellulaceae</taxon>
        <taxon>Rosistilla</taxon>
    </lineage>
</organism>
<dbReference type="EMBL" id="CP036348">
    <property type="protein sequence ID" value="QDV70460.1"/>
    <property type="molecule type" value="Genomic_DNA"/>
</dbReference>
<feature type="repeat" description="TPR" evidence="3">
    <location>
        <begin position="230"/>
        <end position="263"/>
    </location>
</feature>
<dbReference type="SUPFAM" id="SSF48452">
    <property type="entry name" value="TPR-like"/>
    <property type="match status" value="1"/>
</dbReference>
<dbReference type="Pfam" id="PF00515">
    <property type="entry name" value="TPR_1"/>
    <property type="match status" value="1"/>
</dbReference>
<dbReference type="Pfam" id="PF13432">
    <property type="entry name" value="TPR_16"/>
    <property type="match status" value="2"/>
</dbReference>
<dbReference type="Proteomes" id="UP000315082">
    <property type="component" value="Chromosome"/>
</dbReference>
<dbReference type="SMART" id="SM00028">
    <property type="entry name" value="TPR"/>
    <property type="match status" value="6"/>
</dbReference>
<feature type="repeat" description="TPR" evidence="3">
    <location>
        <begin position="129"/>
        <end position="162"/>
    </location>
</feature>
<evidence type="ECO:0000313" key="5">
    <source>
        <dbReference type="Proteomes" id="UP000315082"/>
    </source>
</evidence>
<dbReference type="InterPro" id="IPR019734">
    <property type="entry name" value="TPR_rpt"/>
</dbReference>